<dbReference type="PROSITE" id="PS00455">
    <property type="entry name" value="AMP_BINDING"/>
    <property type="match status" value="1"/>
</dbReference>
<dbReference type="NCBIfam" id="TIGR01733">
    <property type="entry name" value="AA-adenyl-dom"/>
    <property type="match status" value="1"/>
</dbReference>
<dbReference type="FunFam" id="3.30.300.30:FF:000012">
    <property type="entry name" value="D-alanine--D-alanyl carrier protein ligase"/>
    <property type="match status" value="1"/>
</dbReference>
<keyword evidence="2 7" id="KW-0436">Ligase</keyword>
<organism evidence="10 11">
    <name type="scientific">Vagococcus elongatus</name>
    <dbReference type="NCBI Taxonomy" id="180344"/>
    <lineage>
        <taxon>Bacteria</taxon>
        <taxon>Bacillati</taxon>
        <taxon>Bacillota</taxon>
        <taxon>Bacilli</taxon>
        <taxon>Lactobacillales</taxon>
        <taxon>Enterococcaceae</taxon>
        <taxon>Vagococcus</taxon>
    </lineage>
</organism>
<dbReference type="UniPathway" id="UPA00556"/>
<dbReference type="GO" id="GO:0047473">
    <property type="term" value="F:D-alanine [D-alanyl carrier protein] ligase activity"/>
    <property type="evidence" value="ECO:0007669"/>
    <property type="project" value="UniProtKB-UniRule"/>
</dbReference>
<feature type="binding site" evidence="7">
    <location>
        <position position="196"/>
    </location>
    <ligand>
        <name>D-alanine</name>
        <dbReference type="ChEBI" id="CHEBI:57416"/>
    </ligand>
</feature>
<dbReference type="AlphaFoldDB" id="A0A430AP71"/>
<dbReference type="InterPro" id="IPR000873">
    <property type="entry name" value="AMP-dep_synth/lig_dom"/>
</dbReference>
<dbReference type="EC" id="6.2.1.54" evidence="7"/>
<dbReference type="InterPro" id="IPR010071">
    <property type="entry name" value="AA_adenyl_dom"/>
</dbReference>
<dbReference type="HAMAP" id="MF_00593">
    <property type="entry name" value="DltA"/>
    <property type="match status" value="1"/>
</dbReference>
<evidence type="ECO:0000259" key="8">
    <source>
        <dbReference type="Pfam" id="PF00501"/>
    </source>
</evidence>
<feature type="binding site" evidence="7">
    <location>
        <begin position="393"/>
        <end position="396"/>
    </location>
    <ligand>
        <name>ATP</name>
        <dbReference type="ChEBI" id="CHEBI:30616"/>
    </ligand>
</feature>
<evidence type="ECO:0000313" key="11">
    <source>
        <dbReference type="Proteomes" id="UP000287605"/>
    </source>
</evidence>
<dbReference type="InterPro" id="IPR020845">
    <property type="entry name" value="AMP-binding_CS"/>
</dbReference>
<dbReference type="PANTHER" id="PTHR45398">
    <property type="match status" value="1"/>
</dbReference>
<dbReference type="InterPro" id="IPR044507">
    <property type="entry name" value="DltA-like"/>
</dbReference>
<dbReference type="OrthoDB" id="9765680at2"/>
<feature type="binding site" evidence="7">
    <location>
        <position position="491"/>
    </location>
    <ligand>
        <name>D-alanine</name>
        <dbReference type="ChEBI" id="CHEBI:57416"/>
    </ligand>
</feature>
<name>A0A430AP71_9ENTE</name>
<dbReference type="NCBIfam" id="TIGR01734">
    <property type="entry name" value="D-ala-DACP-lig"/>
    <property type="match status" value="1"/>
</dbReference>
<dbReference type="EMBL" id="NGKA01000019">
    <property type="protein sequence ID" value="RSU09704.1"/>
    <property type="molecule type" value="Genomic_DNA"/>
</dbReference>
<accession>A0A430AP71</accession>
<dbReference type="RefSeq" id="WP_126809788.1">
    <property type="nucleotide sequence ID" value="NZ_NGKA01000019.1"/>
</dbReference>
<dbReference type="NCBIfam" id="NF003417">
    <property type="entry name" value="PRK04813.1"/>
    <property type="match status" value="1"/>
</dbReference>
<dbReference type="GO" id="GO:0005524">
    <property type="term" value="F:ATP binding"/>
    <property type="evidence" value="ECO:0007669"/>
    <property type="project" value="UniProtKB-KW"/>
</dbReference>
<dbReference type="Gene3D" id="3.40.50.12780">
    <property type="entry name" value="N-terminal domain of ligase-like"/>
    <property type="match status" value="1"/>
</dbReference>
<reference evidence="10 11" key="1">
    <citation type="submission" date="2017-05" db="EMBL/GenBank/DDBJ databases">
        <title>Vagococcus spp. assemblies.</title>
        <authorList>
            <person name="Gulvik C.A."/>
        </authorList>
    </citation>
    <scope>NUCLEOTIDE SEQUENCE [LARGE SCALE GENOMIC DNA]</scope>
    <source>
        <strain evidence="10 11">CCUG 51432</strain>
    </source>
</reference>
<dbReference type="Gene3D" id="3.30.300.30">
    <property type="match status" value="1"/>
</dbReference>
<comment type="subcellular location">
    <subcellularLocation>
        <location evidence="7">Cytoplasm</location>
    </subcellularLocation>
</comment>
<proteinExistence type="inferred from homology"/>
<dbReference type="Pfam" id="PF13193">
    <property type="entry name" value="AMP-binding_C"/>
    <property type="match status" value="1"/>
</dbReference>
<feature type="binding site" evidence="7">
    <location>
        <begin position="291"/>
        <end position="296"/>
    </location>
    <ligand>
        <name>ATP</name>
        <dbReference type="ChEBI" id="CHEBI:30616"/>
    </ligand>
</feature>
<dbReference type="CDD" id="cd05945">
    <property type="entry name" value="DltA"/>
    <property type="match status" value="1"/>
</dbReference>
<evidence type="ECO:0000256" key="2">
    <source>
        <dbReference type="ARBA" id="ARBA00022598"/>
    </source>
</evidence>
<protein>
    <recommendedName>
        <fullName evidence="7">D-alanine--D-alanyl carrier protein ligase</fullName>
        <shortName evidence="7">DCL</shortName>
        <ecNumber evidence="7">6.2.1.54</ecNumber>
    </recommendedName>
    <alternativeName>
        <fullName evidence="7">D-alanine--poly(phosphoribitol) ligase subunit 1</fullName>
    </alternativeName>
    <alternativeName>
        <fullName evidence="7">D-alanine-activating enzyme</fullName>
        <shortName evidence="7">DAE</shortName>
    </alternativeName>
</protein>
<dbReference type="GO" id="GO:0070395">
    <property type="term" value="P:lipoteichoic acid biosynthetic process"/>
    <property type="evidence" value="ECO:0007669"/>
    <property type="project" value="UniProtKB-UniRule"/>
</dbReference>
<dbReference type="PANTHER" id="PTHR45398:SF1">
    <property type="entry name" value="ENZYME, PUTATIVE (JCVI)-RELATED"/>
    <property type="match status" value="1"/>
</dbReference>
<comment type="similarity">
    <text evidence="6 7">Belongs to the ATP-dependent AMP-binding enzyme family. DltA subfamily.</text>
</comment>
<evidence type="ECO:0000256" key="4">
    <source>
        <dbReference type="ARBA" id="ARBA00022840"/>
    </source>
</evidence>
<evidence type="ECO:0000256" key="7">
    <source>
        <dbReference type="HAMAP-Rule" id="MF_00593"/>
    </source>
</evidence>
<comment type="caution">
    <text evidence="10">The sequence shown here is derived from an EMBL/GenBank/DDBJ whole genome shotgun (WGS) entry which is preliminary data.</text>
</comment>
<feature type="binding site" evidence="7">
    <location>
        <position position="382"/>
    </location>
    <ligand>
        <name>ATP</name>
        <dbReference type="ChEBI" id="CHEBI:30616"/>
    </ligand>
</feature>
<dbReference type="InterPro" id="IPR042099">
    <property type="entry name" value="ANL_N_sf"/>
</dbReference>
<comment type="pathway">
    <text evidence="7">Cell wall biogenesis; lipoteichoic acid biosynthesis.</text>
</comment>
<keyword evidence="11" id="KW-1185">Reference proteome</keyword>
<evidence type="ECO:0000256" key="5">
    <source>
        <dbReference type="ARBA" id="ARBA00054605"/>
    </source>
</evidence>
<feature type="binding site" evidence="7">
    <location>
        <position position="300"/>
    </location>
    <ligand>
        <name>D-alanine</name>
        <dbReference type="ChEBI" id="CHEBI:57416"/>
    </ligand>
</feature>
<evidence type="ECO:0000313" key="10">
    <source>
        <dbReference type="EMBL" id="RSU09704.1"/>
    </source>
</evidence>
<dbReference type="SUPFAM" id="SSF56801">
    <property type="entry name" value="Acetyl-CoA synthetase-like"/>
    <property type="match status" value="1"/>
</dbReference>
<feature type="domain" description="AMP-binding enzyme C-terminal" evidence="9">
    <location>
        <begin position="414"/>
        <end position="491"/>
    </location>
</feature>
<dbReference type="Proteomes" id="UP000287605">
    <property type="component" value="Unassembled WGS sequence"/>
</dbReference>
<comment type="catalytic activity">
    <reaction evidence="7">
        <text>holo-[D-alanyl-carrier protein] + D-alanine + ATP = D-alanyl-[D-alanyl-carrier protein] + AMP + diphosphate</text>
        <dbReference type="Rhea" id="RHEA:55132"/>
        <dbReference type="Rhea" id="RHEA-COMP:14102"/>
        <dbReference type="Rhea" id="RHEA-COMP:14103"/>
        <dbReference type="ChEBI" id="CHEBI:30616"/>
        <dbReference type="ChEBI" id="CHEBI:33019"/>
        <dbReference type="ChEBI" id="CHEBI:57416"/>
        <dbReference type="ChEBI" id="CHEBI:64479"/>
        <dbReference type="ChEBI" id="CHEBI:138620"/>
        <dbReference type="ChEBI" id="CHEBI:456215"/>
        <dbReference type="EC" id="6.2.1.54"/>
    </reaction>
</comment>
<dbReference type="InterPro" id="IPR025110">
    <property type="entry name" value="AMP-bd_C"/>
</dbReference>
<keyword evidence="4 7" id="KW-0067">ATP-binding</keyword>
<gene>
    <name evidence="7" type="primary">dltA</name>
    <name evidence="10" type="ORF">CBF29_11040</name>
</gene>
<feature type="binding site" evidence="7">
    <location>
        <begin position="151"/>
        <end position="152"/>
    </location>
    <ligand>
        <name>ATP</name>
        <dbReference type="ChEBI" id="CHEBI:30616"/>
    </ligand>
</feature>
<sequence>MGNLILEAISQTAKTAPMHLCFDDRQTGETLTYGELEKESDGLAAYFSSKFSGKEPILVAGGLTKEVLVSFIACMKAGHPYVPVDSHTPAERIKLIHEEAEPVCVVAFDQWEIPAKHLVRLKEFDEIVKKSKSYPSENQVTGDDLTYIIFTSGTTGKPKGVQISYNNLASFLQWMMTDFSLAQGQRYLCQAPFSFDLSVMDVFPALLTGGTLVPLEKDTVDNFPVLFRTLPDLKLNVWVSTPSLIEICLVTPDFRAGTLPELSHFLFCGEELPHKVADKLLERFPQAKIYNTYGPTEATVAVSGVQITKEILEKYERLPLGKVKEDTKIYIFDDQDQPLSEGEFGEVVIAGPSVSRGYFRNADKTAESFFSYQGLPAYRTGDGGYLKDGLLFYQGRLDFQIKWHGYRMELGDIDHHLLSLSSVQKACVVPKYQNHKVQQLIAYVVLEQGEPENPRETAKALKGLLKEKLMAYMMPQKFVFASQLPLTSNGKIDRKQLMAEVNPS</sequence>
<evidence type="ECO:0000256" key="6">
    <source>
        <dbReference type="ARBA" id="ARBA00061336"/>
    </source>
</evidence>
<evidence type="ECO:0000256" key="1">
    <source>
        <dbReference type="ARBA" id="ARBA00022490"/>
    </source>
</evidence>
<dbReference type="InterPro" id="IPR020459">
    <property type="entry name" value="AMP-binding"/>
</dbReference>
<comment type="function">
    <text evidence="5 7">Catalyzes the first step in the D-alanylation of lipoteichoic acid (LTA), the activation of D-alanine and its transfer onto the D-alanyl carrier protein (Dcp) DltC. In an ATP-dependent two-step reaction, forms a high energy D-alanyl-AMP intermediate, followed by transfer of the D-alanyl residue as a thiol ester to the phosphopantheinyl prosthetic group of the Dcp. D-alanylation of LTA plays an important role in modulating the properties of the cell wall in Gram-positive bacteria, influencing the net charge of the cell wall.</text>
</comment>
<keyword evidence="3 7" id="KW-0547">Nucleotide-binding</keyword>
<feature type="binding site" evidence="7">
    <location>
        <position position="491"/>
    </location>
    <ligand>
        <name>ATP</name>
        <dbReference type="ChEBI" id="CHEBI:30616"/>
    </ligand>
</feature>
<dbReference type="InterPro" id="IPR045851">
    <property type="entry name" value="AMP-bd_C_sf"/>
</dbReference>
<dbReference type="PRINTS" id="PR00154">
    <property type="entry name" value="AMPBINDING"/>
</dbReference>
<feature type="domain" description="AMP-dependent synthetase/ligase" evidence="8">
    <location>
        <begin position="11"/>
        <end position="359"/>
    </location>
</feature>
<dbReference type="GO" id="GO:0005737">
    <property type="term" value="C:cytoplasm"/>
    <property type="evidence" value="ECO:0007669"/>
    <property type="project" value="UniProtKB-SubCell"/>
</dbReference>
<keyword evidence="1 7" id="KW-0963">Cytoplasm</keyword>
<dbReference type="InterPro" id="IPR010072">
    <property type="entry name" value="DltA"/>
</dbReference>
<evidence type="ECO:0000259" key="9">
    <source>
        <dbReference type="Pfam" id="PF13193"/>
    </source>
</evidence>
<dbReference type="Pfam" id="PF00501">
    <property type="entry name" value="AMP-binding"/>
    <property type="match status" value="1"/>
</dbReference>
<evidence type="ECO:0000256" key="3">
    <source>
        <dbReference type="ARBA" id="ARBA00022741"/>
    </source>
</evidence>